<evidence type="ECO:0000313" key="1">
    <source>
        <dbReference type="EMBL" id="KAL3096464.1"/>
    </source>
</evidence>
<organism evidence="1 2">
    <name type="scientific">Heterodera trifolii</name>
    <dbReference type="NCBI Taxonomy" id="157864"/>
    <lineage>
        <taxon>Eukaryota</taxon>
        <taxon>Metazoa</taxon>
        <taxon>Ecdysozoa</taxon>
        <taxon>Nematoda</taxon>
        <taxon>Chromadorea</taxon>
        <taxon>Rhabditida</taxon>
        <taxon>Tylenchina</taxon>
        <taxon>Tylenchomorpha</taxon>
        <taxon>Tylenchoidea</taxon>
        <taxon>Heteroderidae</taxon>
        <taxon>Heteroderinae</taxon>
        <taxon>Heterodera</taxon>
    </lineage>
</organism>
<keyword evidence="2" id="KW-1185">Reference proteome</keyword>
<name>A0ABD2K0P7_9BILA</name>
<comment type="caution">
    <text evidence="1">The sequence shown here is derived from an EMBL/GenBank/DDBJ whole genome shotgun (WGS) entry which is preliminary data.</text>
</comment>
<dbReference type="EMBL" id="JBICBT010000862">
    <property type="protein sequence ID" value="KAL3096464.1"/>
    <property type="molecule type" value="Genomic_DNA"/>
</dbReference>
<evidence type="ECO:0000313" key="2">
    <source>
        <dbReference type="Proteomes" id="UP001620626"/>
    </source>
</evidence>
<dbReference type="AlphaFoldDB" id="A0ABD2K0P7"/>
<sequence>MLSGWERRAIYKRELRITMILSNQCRVRVGGHEIGHCGVNWWDEDSVDHMQSKRKKASKRYWKANKFWHLINEAKRTGCHNNNDRVTAAHEGAHCIAAWLLTIVRFQMVEKSRLKAESCEFKATLIPNKGEYDGCTFTIGPSATKEAS</sequence>
<protein>
    <submittedName>
        <fullName evidence="1">Uncharacterized protein</fullName>
    </submittedName>
</protein>
<reference evidence="1 2" key="1">
    <citation type="submission" date="2024-10" db="EMBL/GenBank/DDBJ databases">
        <authorList>
            <person name="Kim D."/>
        </authorList>
    </citation>
    <scope>NUCLEOTIDE SEQUENCE [LARGE SCALE GENOMIC DNA]</scope>
    <source>
        <strain evidence="1">BH-2024</strain>
    </source>
</reference>
<accession>A0ABD2K0P7</accession>
<gene>
    <name evidence="1" type="ORF">niasHT_029823</name>
</gene>
<proteinExistence type="predicted"/>
<dbReference type="Proteomes" id="UP001620626">
    <property type="component" value="Unassembled WGS sequence"/>
</dbReference>